<dbReference type="Proteomes" id="UP000462362">
    <property type="component" value="Unassembled WGS sequence"/>
</dbReference>
<dbReference type="RefSeq" id="WP_155166054.1">
    <property type="nucleotide sequence ID" value="NZ_CAUDBR010000038.1"/>
</dbReference>
<name>A0A6I3S401_9BURK</name>
<accession>A0A6I3S401</accession>
<evidence type="ECO:0000313" key="1">
    <source>
        <dbReference type="EMBL" id="MTU44228.1"/>
    </source>
</evidence>
<dbReference type="EMBL" id="WNCL01000055">
    <property type="protein sequence ID" value="MTU44228.1"/>
    <property type="molecule type" value="Genomic_DNA"/>
</dbReference>
<protein>
    <submittedName>
        <fullName evidence="1">Uncharacterized protein</fullName>
    </submittedName>
</protein>
<gene>
    <name evidence="1" type="ORF">GMD42_11580</name>
</gene>
<sequence length="93" mass="10351">MTNAIHFQRVTIHLKNGTNLGIDLQAEDPHKPDPQIAAFQNVLADPESQEKVFTFQGIRGVSWVRIKEVVAFDAVPLIFTPAEKEPAQTAQTK</sequence>
<proteinExistence type="predicted"/>
<dbReference type="AlphaFoldDB" id="A0A6I3S401"/>
<evidence type="ECO:0000313" key="2">
    <source>
        <dbReference type="Proteomes" id="UP000462362"/>
    </source>
</evidence>
<organism evidence="1 2">
    <name type="scientific">Parasutterella excrementihominis</name>
    <dbReference type="NCBI Taxonomy" id="487175"/>
    <lineage>
        <taxon>Bacteria</taxon>
        <taxon>Pseudomonadati</taxon>
        <taxon>Pseudomonadota</taxon>
        <taxon>Betaproteobacteria</taxon>
        <taxon>Burkholderiales</taxon>
        <taxon>Sutterellaceae</taxon>
        <taxon>Parasutterella</taxon>
    </lineage>
</organism>
<reference evidence="1 2" key="1">
    <citation type="journal article" date="2019" name="Nat. Med.">
        <title>A library of human gut bacterial isolates paired with longitudinal multiomics data enables mechanistic microbiome research.</title>
        <authorList>
            <person name="Poyet M."/>
            <person name="Groussin M."/>
            <person name="Gibbons S.M."/>
            <person name="Avila-Pacheco J."/>
            <person name="Jiang X."/>
            <person name="Kearney S.M."/>
            <person name="Perrotta A.R."/>
            <person name="Berdy B."/>
            <person name="Zhao S."/>
            <person name="Lieberman T.D."/>
            <person name="Swanson P.K."/>
            <person name="Smith M."/>
            <person name="Roesemann S."/>
            <person name="Alexander J.E."/>
            <person name="Rich S.A."/>
            <person name="Livny J."/>
            <person name="Vlamakis H."/>
            <person name="Clish C."/>
            <person name="Bullock K."/>
            <person name="Deik A."/>
            <person name="Scott J."/>
            <person name="Pierce K.A."/>
            <person name="Xavier R.J."/>
            <person name="Alm E.J."/>
        </authorList>
    </citation>
    <scope>NUCLEOTIDE SEQUENCE [LARGE SCALE GENOMIC DNA]</scope>
    <source>
        <strain evidence="1 2">BIOML-A2</strain>
    </source>
</reference>
<comment type="caution">
    <text evidence="1">The sequence shown here is derived from an EMBL/GenBank/DDBJ whole genome shotgun (WGS) entry which is preliminary data.</text>
</comment>